<dbReference type="PROSITE" id="PS50815">
    <property type="entry name" value="HORMA"/>
    <property type="match status" value="1"/>
</dbReference>
<sequence>MPQTYLENLHHFLHFLTAYIHSVLALRSLYSRTSFLTTRFHNTPIFQSRHPAVCNWINDAVTAVRNELLNGSVARLAIVIYHIQGERQAKAMERYMLDVSRFPVVSKADREMEIEFFPESEPHPSENGKGKAKVLDADVESDLSEQFRAALVLLTTRCSQLKPLPLNCSFNLAIELKAEVDPPIGHPQPWIPVEPSLQKTGRGTVSSSEDGSDKLAIREGSRKEGQDIGGVHTTPIRAVETGVLQFETWIEESKAKFENLKSS</sequence>
<organism evidence="4 5">
    <name type="scientific">Lepidopterella palustris CBS 459.81</name>
    <dbReference type="NCBI Taxonomy" id="1314670"/>
    <lineage>
        <taxon>Eukaryota</taxon>
        <taxon>Fungi</taxon>
        <taxon>Dikarya</taxon>
        <taxon>Ascomycota</taxon>
        <taxon>Pezizomycotina</taxon>
        <taxon>Dothideomycetes</taxon>
        <taxon>Pleosporomycetidae</taxon>
        <taxon>Mytilinidiales</taxon>
        <taxon>Argynnaceae</taxon>
        <taxon>Lepidopterella</taxon>
    </lineage>
</organism>
<dbReference type="Pfam" id="PF02301">
    <property type="entry name" value="HORMA"/>
    <property type="match status" value="1"/>
</dbReference>
<dbReference type="Proteomes" id="UP000250266">
    <property type="component" value="Unassembled WGS sequence"/>
</dbReference>
<feature type="compositionally biased region" description="Basic and acidic residues" evidence="2">
    <location>
        <begin position="211"/>
        <end position="226"/>
    </location>
</feature>
<dbReference type="SUPFAM" id="SSF56019">
    <property type="entry name" value="The spindle assembly checkpoint protein mad2"/>
    <property type="match status" value="1"/>
</dbReference>
<dbReference type="EMBL" id="KV744811">
    <property type="protein sequence ID" value="OCK85961.1"/>
    <property type="molecule type" value="Genomic_DNA"/>
</dbReference>
<dbReference type="InterPro" id="IPR036570">
    <property type="entry name" value="HORMA_dom_sf"/>
</dbReference>
<feature type="region of interest" description="Disordered" evidence="2">
    <location>
        <begin position="195"/>
        <end position="234"/>
    </location>
</feature>
<proteinExistence type="inferred from homology"/>
<evidence type="ECO:0000256" key="2">
    <source>
        <dbReference type="SAM" id="MobiDB-lite"/>
    </source>
</evidence>
<dbReference type="Gene3D" id="3.30.900.10">
    <property type="entry name" value="HORMA domain"/>
    <property type="match status" value="1"/>
</dbReference>
<dbReference type="PANTHER" id="PTHR11842">
    <property type="entry name" value="MITOTIC SPINDLE ASSEMBLY CHECKPOINT PROTEIN MAD2"/>
    <property type="match status" value="1"/>
</dbReference>
<name>A0A8E2ELF1_9PEZI</name>
<dbReference type="PANTHER" id="PTHR11842:SF10">
    <property type="entry name" value="MITOTIC SPINDLE ASSEMBLY CHECKPOINT PROTEIN MAD2B"/>
    <property type="match status" value="1"/>
</dbReference>
<dbReference type="AlphaFoldDB" id="A0A8E2ELF1"/>
<feature type="domain" description="HORMA" evidence="3">
    <location>
        <begin position="6"/>
        <end position="243"/>
    </location>
</feature>
<gene>
    <name evidence="4" type="ORF">K432DRAFT_202788</name>
</gene>
<dbReference type="InterPro" id="IPR003511">
    <property type="entry name" value="HORMA_dom"/>
</dbReference>
<keyword evidence="5" id="KW-1185">Reference proteome</keyword>
<evidence type="ECO:0000259" key="3">
    <source>
        <dbReference type="PROSITE" id="PS50815"/>
    </source>
</evidence>
<evidence type="ECO:0000313" key="4">
    <source>
        <dbReference type="EMBL" id="OCK85961.1"/>
    </source>
</evidence>
<dbReference type="GO" id="GO:0003677">
    <property type="term" value="F:DNA binding"/>
    <property type="evidence" value="ECO:0007669"/>
    <property type="project" value="UniProtKB-KW"/>
</dbReference>
<dbReference type="OrthoDB" id="21254at2759"/>
<reference evidence="4 5" key="1">
    <citation type="journal article" date="2016" name="Nat. Commun.">
        <title>Ectomycorrhizal ecology is imprinted in the genome of the dominant symbiotic fungus Cenococcum geophilum.</title>
        <authorList>
            <consortium name="DOE Joint Genome Institute"/>
            <person name="Peter M."/>
            <person name="Kohler A."/>
            <person name="Ohm R.A."/>
            <person name="Kuo A."/>
            <person name="Krutzmann J."/>
            <person name="Morin E."/>
            <person name="Arend M."/>
            <person name="Barry K.W."/>
            <person name="Binder M."/>
            <person name="Choi C."/>
            <person name="Clum A."/>
            <person name="Copeland A."/>
            <person name="Grisel N."/>
            <person name="Haridas S."/>
            <person name="Kipfer T."/>
            <person name="LaButti K."/>
            <person name="Lindquist E."/>
            <person name="Lipzen A."/>
            <person name="Maire R."/>
            <person name="Meier B."/>
            <person name="Mihaltcheva S."/>
            <person name="Molinier V."/>
            <person name="Murat C."/>
            <person name="Poggeler S."/>
            <person name="Quandt C.A."/>
            <person name="Sperisen C."/>
            <person name="Tritt A."/>
            <person name="Tisserant E."/>
            <person name="Crous P.W."/>
            <person name="Henrissat B."/>
            <person name="Nehls U."/>
            <person name="Egli S."/>
            <person name="Spatafora J.W."/>
            <person name="Grigoriev I.V."/>
            <person name="Martin F.M."/>
        </authorList>
    </citation>
    <scope>NUCLEOTIDE SEQUENCE [LARGE SCALE GENOMIC DNA]</scope>
    <source>
        <strain evidence="4 5">CBS 459.81</strain>
    </source>
</reference>
<feature type="compositionally biased region" description="Polar residues" evidence="2">
    <location>
        <begin position="197"/>
        <end position="209"/>
    </location>
</feature>
<keyword evidence="4" id="KW-0238">DNA-binding</keyword>
<evidence type="ECO:0000256" key="1">
    <source>
        <dbReference type="ARBA" id="ARBA00010348"/>
    </source>
</evidence>
<accession>A0A8E2ELF1</accession>
<dbReference type="GO" id="GO:0016035">
    <property type="term" value="C:zeta DNA polymerase complex"/>
    <property type="evidence" value="ECO:0007669"/>
    <property type="project" value="TreeGrafter"/>
</dbReference>
<evidence type="ECO:0000313" key="5">
    <source>
        <dbReference type="Proteomes" id="UP000250266"/>
    </source>
</evidence>
<comment type="similarity">
    <text evidence="1">Belongs to the MAD2 family.</text>
</comment>
<protein>
    <submittedName>
        <fullName evidence="4">DNA-binding protein</fullName>
    </submittedName>
</protein>
<dbReference type="InterPro" id="IPR045091">
    <property type="entry name" value="Mad2-like"/>
</dbReference>